<dbReference type="AlphaFoldDB" id="S4PQ96"/>
<feature type="non-terminal residue" evidence="1">
    <location>
        <position position="1"/>
    </location>
</feature>
<name>S4PQ96_9NEOP</name>
<accession>S4PQ96</accession>
<dbReference type="EMBL" id="GAIX01001875">
    <property type="protein sequence ID" value="JAA90685.1"/>
    <property type="molecule type" value="Transcribed_RNA"/>
</dbReference>
<evidence type="ECO:0000313" key="1">
    <source>
        <dbReference type="EMBL" id="JAA90685.1"/>
    </source>
</evidence>
<reference evidence="1" key="1">
    <citation type="journal article" date="2013" name="BMC Genomics">
        <title>Unscrambling butterfly oogenesis.</title>
        <authorList>
            <person name="Carter J.M."/>
            <person name="Baker S.C."/>
            <person name="Pink R."/>
            <person name="Carter D.R."/>
            <person name="Collins A."/>
            <person name="Tomlin J."/>
            <person name="Gibbs M."/>
            <person name="Breuker C.J."/>
        </authorList>
    </citation>
    <scope>NUCLEOTIDE SEQUENCE</scope>
    <source>
        <tissue evidence="1">Ovary</tissue>
    </source>
</reference>
<reference evidence="1" key="2">
    <citation type="submission" date="2013-05" db="EMBL/GenBank/DDBJ databases">
        <authorList>
            <person name="Carter J.-M."/>
            <person name="Baker S.C."/>
            <person name="Pink R."/>
            <person name="Carter D.R.F."/>
            <person name="Collins A."/>
            <person name="Tomlin J."/>
            <person name="Gibbs M."/>
            <person name="Breuker C.J."/>
        </authorList>
    </citation>
    <scope>NUCLEOTIDE SEQUENCE</scope>
    <source>
        <tissue evidence="1">Ovary</tissue>
    </source>
</reference>
<sequence>PINTILSHCLNKISVNLITIIEKSTMIQSSSVIKLWLASAKATLMLANKIHISYIANGSQAFSVSIYYYDF</sequence>
<organism evidence="1">
    <name type="scientific">Pararge aegeria</name>
    <name type="common">speckled wood butterfly</name>
    <dbReference type="NCBI Taxonomy" id="116150"/>
    <lineage>
        <taxon>Eukaryota</taxon>
        <taxon>Metazoa</taxon>
        <taxon>Ecdysozoa</taxon>
        <taxon>Arthropoda</taxon>
        <taxon>Hexapoda</taxon>
        <taxon>Insecta</taxon>
        <taxon>Pterygota</taxon>
        <taxon>Neoptera</taxon>
        <taxon>Endopterygota</taxon>
        <taxon>Lepidoptera</taxon>
        <taxon>Glossata</taxon>
        <taxon>Ditrysia</taxon>
        <taxon>Papilionoidea</taxon>
        <taxon>Nymphalidae</taxon>
        <taxon>Satyrinae</taxon>
        <taxon>Satyrini</taxon>
        <taxon>Parargina</taxon>
        <taxon>Pararge</taxon>
    </lineage>
</organism>
<protein>
    <submittedName>
        <fullName evidence="1">Uncharacterized protein</fullName>
    </submittedName>
</protein>
<proteinExistence type="predicted"/>
<feature type="non-terminal residue" evidence="1">
    <location>
        <position position="71"/>
    </location>
</feature>